<comment type="cofactor">
    <cofactor evidence="6">
        <name>heme</name>
        <dbReference type="ChEBI" id="CHEBI:30413"/>
    </cofactor>
</comment>
<dbReference type="Proteomes" id="UP001174934">
    <property type="component" value="Unassembled WGS sequence"/>
</dbReference>
<evidence type="ECO:0000313" key="7">
    <source>
        <dbReference type="EMBL" id="KAK0634249.1"/>
    </source>
</evidence>
<keyword evidence="5" id="KW-0503">Monooxygenase</keyword>
<keyword evidence="2 6" id="KW-0479">Metal-binding</keyword>
<dbReference type="AlphaFoldDB" id="A0AA40CEA6"/>
<feature type="binding site" description="axial binding residue" evidence="6">
    <location>
        <position position="442"/>
    </location>
    <ligand>
        <name>heme</name>
        <dbReference type="ChEBI" id="CHEBI:30413"/>
    </ligand>
    <ligandPart>
        <name>Fe</name>
        <dbReference type="ChEBI" id="CHEBI:18248"/>
    </ligandPart>
</feature>
<name>A0AA40CEA6_9PEZI</name>
<dbReference type="Pfam" id="PF00067">
    <property type="entry name" value="p450"/>
    <property type="match status" value="1"/>
</dbReference>
<sequence>MAPTTLLAGVAAVVLYLIYGAFTFGHRRKDMPTGPKTLPFIGNLHQIPKNYTHIRFTEWARKYGGIYTLKLGSETMAVITDRSLLKSTVDKKANIYSHRPPSYVSHDLITKGNHLLVMFYGDKWRTFRRLIHQHLMESMVEREHLQVVNAEATQLVRDYMLFPEDHMLHPKRFSNSISNTIIYGIRSPTVKSEYMRRLYHLMESWSEIMETGNTPPVDIFPWLKAIPQRLMGNYKSRSLAVGNQMDNLYEDTLQDVIKRRETRNAGSFMDVVLDQQDKTQLPRDQLRFIGGVLMEGGSDTSSSLILAIVQALILNPEVQERAYKEISAVVGEDRSPVWSDMVNLPYINMIVKEGHRWRPILPLGFPHALGQDDWVDGKFLPKGTTIILNVWGMHMDEQVWDEPERFNPDRYKDHPLLAFEYVAGGDWQKRDHYGYGAGRRICPGMYLAERNMLLSIAKLIWAFKFEKKIGRDGRPMVVDPDPVTGYHNGFLYCAKDYGCNPVVRSEKVRATVLREFDEVERDVFSKFVNPAV</sequence>
<evidence type="ECO:0000256" key="6">
    <source>
        <dbReference type="PIRSR" id="PIRSR602401-1"/>
    </source>
</evidence>
<proteinExistence type="inferred from homology"/>
<dbReference type="InterPro" id="IPR001128">
    <property type="entry name" value="Cyt_P450"/>
</dbReference>
<evidence type="ECO:0000256" key="5">
    <source>
        <dbReference type="ARBA" id="ARBA00023033"/>
    </source>
</evidence>
<evidence type="ECO:0000256" key="2">
    <source>
        <dbReference type="ARBA" id="ARBA00022723"/>
    </source>
</evidence>
<dbReference type="PANTHER" id="PTHR46300:SF2">
    <property type="entry name" value="CYTOCHROME P450 MONOOXYGENASE ALNH-RELATED"/>
    <property type="match status" value="1"/>
</dbReference>
<dbReference type="PRINTS" id="PR00463">
    <property type="entry name" value="EP450I"/>
</dbReference>
<comment type="caution">
    <text evidence="7">The sequence shown here is derived from an EMBL/GenBank/DDBJ whole genome shotgun (WGS) entry which is preliminary data.</text>
</comment>
<dbReference type="GO" id="GO:0004497">
    <property type="term" value="F:monooxygenase activity"/>
    <property type="evidence" value="ECO:0007669"/>
    <property type="project" value="UniProtKB-KW"/>
</dbReference>
<dbReference type="GO" id="GO:0020037">
    <property type="term" value="F:heme binding"/>
    <property type="evidence" value="ECO:0007669"/>
    <property type="project" value="InterPro"/>
</dbReference>
<dbReference type="InterPro" id="IPR050364">
    <property type="entry name" value="Cytochrome_P450_fung"/>
</dbReference>
<dbReference type="EMBL" id="JAULSR010000001">
    <property type="protein sequence ID" value="KAK0634249.1"/>
    <property type="molecule type" value="Genomic_DNA"/>
</dbReference>
<keyword evidence="4 6" id="KW-0408">Iron</keyword>
<dbReference type="GO" id="GO:0005506">
    <property type="term" value="F:iron ion binding"/>
    <property type="evidence" value="ECO:0007669"/>
    <property type="project" value="InterPro"/>
</dbReference>
<dbReference type="PANTHER" id="PTHR46300">
    <property type="entry name" value="P450, PUTATIVE (EUROFUNG)-RELATED-RELATED"/>
    <property type="match status" value="1"/>
</dbReference>
<dbReference type="SUPFAM" id="SSF48264">
    <property type="entry name" value="Cytochrome P450"/>
    <property type="match status" value="1"/>
</dbReference>
<comment type="similarity">
    <text evidence="1">Belongs to the cytochrome P450 family.</text>
</comment>
<keyword evidence="6" id="KW-0349">Heme</keyword>
<dbReference type="InterPro" id="IPR002401">
    <property type="entry name" value="Cyt_P450_E_grp-I"/>
</dbReference>
<protein>
    <submittedName>
        <fullName evidence="7">Cytochrome P450 oxidoreductase</fullName>
    </submittedName>
</protein>
<organism evidence="7 8">
    <name type="scientific">Bombardia bombarda</name>
    <dbReference type="NCBI Taxonomy" id="252184"/>
    <lineage>
        <taxon>Eukaryota</taxon>
        <taxon>Fungi</taxon>
        <taxon>Dikarya</taxon>
        <taxon>Ascomycota</taxon>
        <taxon>Pezizomycotina</taxon>
        <taxon>Sordariomycetes</taxon>
        <taxon>Sordariomycetidae</taxon>
        <taxon>Sordariales</taxon>
        <taxon>Lasiosphaeriaceae</taxon>
        <taxon>Bombardia</taxon>
    </lineage>
</organism>
<gene>
    <name evidence="7" type="ORF">B0T17DRAFT_481738</name>
</gene>
<reference evidence="7" key="1">
    <citation type="submission" date="2023-06" db="EMBL/GenBank/DDBJ databases">
        <title>Genome-scale phylogeny and comparative genomics of the fungal order Sordariales.</title>
        <authorList>
            <consortium name="Lawrence Berkeley National Laboratory"/>
            <person name="Hensen N."/>
            <person name="Bonometti L."/>
            <person name="Westerberg I."/>
            <person name="Brannstrom I.O."/>
            <person name="Guillou S."/>
            <person name="Cros-Aarteil S."/>
            <person name="Calhoun S."/>
            <person name="Haridas S."/>
            <person name="Kuo A."/>
            <person name="Mondo S."/>
            <person name="Pangilinan J."/>
            <person name="Riley R."/>
            <person name="LaButti K."/>
            <person name="Andreopoulos B."/>
            <person name="Lipzen A."/>
            <person name="Chen C."/>
            <person name="Yanf M."/>
            <person name="Daum C."/>
            <person name="Ng V."/>
            <person name="Clum A."/>
            <person name="Steindorff A."/>
            <person name="Ohm R."/>
            <person name="Martin F."/>
            <person name="Silar P."/>
            <person name="Natvig D."/>
            <person name="Lalanne C."/>
            <person name="Gautier V."/>
            <person name="Ament-velasquez S.L."/>
            <person name="Kruys A."/>
            <person name="Hutchinson M.I."/>
            <person name="Powell A.J."/>
            <person name="Barry K."/>
            <person name="Miller A.N."/>
            <person name="Grigoriev I.V."/>
            <person name="Debuchy R."/>
            <person name="Gladieux P."/>
            <person name="Thoren M.H."/>
            <person name="Johannesson H."/>
        </authorList>
    </citation>
    <scope>NUCLEOTIDE SEQUENCE</scope>
    <source>
        <strain evidence="7">SMH3391-2</strain>
    </source>
</reference>
<keyword evidence="3" id="KW-0560">Oxidoreductase</keyword>
<evidence type="ECO:0000256" key="4">
    <source>
        <dbReference type="ARBA" id="ARBA00023004"/>
    </source>
</evidence>
<dbReference type="CDD" id="cd11065">
    <property type="entry name" value="CYP64-like"/>
    <property type="match status" value="1"/>
</dbReference>
<accession>A0AA40CEA6</accession>
<evidence type="ECO:0000313" key="8">
    <source>
        <dbReference type="Proteomes" id="UP001174934"/>
    </source>
</evidence>
<keyword evidence="8" id="KW-1185">Reference proteome</keyword>
<evidence type="ECO:0000256" key="3">
    <source>
        <dbReference type="ARBA" id="ARBA00023002"/>
    </source>
</evidence>
<dbReference type="InterPro" id="IPR036396">
    <property type="entry name" value="Cyt_P450_sf"/>
</dbReference>
<dbReference type="GO" id="GO:0016705">
    <property type="term" value="F:oxidoreductase activity, acting on paired donors, with incorporation or reduction of molecular oxygen"/>
    <property type="evidence" value="ECO:0007669"/>
    <property type="project" value="InterPro"/>
</dbReference>
<evidence type="ECO:0000256" key="1">
    <source>
        <dbReference type="ARBA" id="ARBA00010617"/>
    </source>
</evidence>
<dbReference type="Gene3D" id="1.10.630.10">
    <property type="entry name" value="Cytochrome P450"/>
    <property type="match status" value="1"/>
</dbReference>